<keyword evidence="2" id="KW-1185">Reference proteome</keyword>
<sequence length="79" mass="8484">MTVKIPGLSARAHVASPIQFGSDATAWHGVSVLGYVPQACHALILRATQLFGGKMLCKSEGIVEHRSEILQVTCQIPEQ</sequence>
<name>A0A4Y2V7I4_ARAVE</name>
<reference evidence="1 2" key="1">
    <citation type="journal article" date="2019" name="Sci. Rep.">
        <title>Orb-weaving spider Araneus ventricosus genome elucidates the spidroin gene catalogue.</title>
        <authorList>
            <person name="Kono N."/>
            <person name="Nakamura H."/>
            <person name="Ohtoshi R."/>
            <person name="Moran D.A.P."/>
            <person name="Shinohara A."/>
            <person name="Yoshida Y."/>
            <person name="Fujiwara M."/>
            <person name="Mori M."/>
            <person name="Tomita M."/>
            <person name="Arakawa K."/>
        </authorList>
    </citation>
    <scope>NUCLEOTIDE SEQUENCE [LARGE SCALE GENOMIC DNA]</scope>
</reference>
<evidence type="ECO:0000313" key="2">
    <source>
        <dbReference type="Proteomes" id="UP000499080"/>
    </source>
</evidence>
<gene>
    <name evidence="1" type="ORF">AVEN_179706_1</name>
</gene>
<comment type="caution">
    <text evidence="1">The sequence shown here is derived from an EMBL/GenBank/DDBJ whole genome shotgun (WGS) entry which is preliminary data.</text>
</comment>
<proteinExistence type="predicted"/>
<protein>
    <submittedName>
        <fullName evidence="1">Uncharacterized protein</fullName>
    </submittedName>
</protein>
<dbReference type="EMBL" id="BGPR01044464">
    <property type="protein sequence ID" value="GBO21243.1"/>
    <property type="molecule type" value="Genomic_DNA"/>
</dbReference>
<organism evidence="1 2">
    <name type="scientific">Araneus ventricosus</name>
    <name type="common">Orbweaver spider</name>
    <name type="synonym">Epeira ventricosa</name>
    <dbReference type="NCBI Taxonomy" id="182803"/>
    <lineage>
        <taxon>Eukaryota</taxon>
        <taxon>Metazoa</taxon>
        <taxon>Ecdysozoa</taxon>
        <taxon>Arthropoda</taxon>
        <taxon>Chelicerata</taxon>
        <taxon>Arachnida</taxon>
        <taxon>Araneae</taxon>
        <taxon>Araneomorphae</taxon>
        <taxon>Entelegynae</taxon>
        <taxon>Araneoidea</taxon>
        <taxon>Araneidae</taxon>
        <taxon>Araneus</taxon>
    </lineage>
</organism>
<dbReference type="AlphaFoldDB" id="A0A4Y2V7I4"/>
<evidence type="ECO:0000313" key="1">
    <source>
        <dbReference type="EMBL" id="GBO21243.1"/>
    </source>
</evidence>
<dbReference type="Proteomes" id="UP000499080">
    <property type="component" value="Unassembled WGS sequence"/>
</dbReference>
<accession>A0A4Y2V7I4</accession>